<dbReference type="RefSeq" id="WP_040988620.1">
    <property type="nucleotide sequence ID" value="NZ_JTKH01000006.1"/>
</dbReference>
<dbReference type="OrthoDB" id="5812594at2"/>
<evidence type="ECO:0000313" key="1">
    <source>
        <dbReference type="EMBL" id="KII80975.1"/>
    </source>
</evidence>
<dbReference type="GO" id="GO:0005886">
    <property type="term" value="C:plasma membrane"/>
    <property type="evidence" value="ECO:0007669"/>
    <property type="project" value="TreeGrafter"/>
</dbReference>
<dbReference type="STRING" id="1461322.OJ16_06770"/>
<proteinExistence type="predicted"/>
<sequence length="230" mass="25742">MIPATHDEIEQIYLAAESAQSRSICVTACHSGDGVTSVAAALTERFLLAGQSTLLVDLNLFHSAFEPLGLPHQTDGDEVTWLQQVENGRVFTGIIKPCSQSAIVNYRNPHYLQKMIQSWLIDFDKVVIDTSPLLQVNQGNISAQCVASACQHTLLVVLGAHTRQHHLHSAMELLNRSEADIIGCVMNSQYQPSLAQEMVRELNRLHWIPQKWRQRWSAKLLQNELLTQIA</sequence>
<evidence type="ECO:0000313" key="2">
    <source>
        <dbReference type="Proteomes" id="UP000031672"/>
    </source>
</evidence>
<dbReference type="AlphaFoldDB" id="A0A0C2NXX9"/>
<dbReference type="SUPFAM" id="SSF52540">
    <property type="entry name" value="P-loop containing nucleoside triphosphate hydrolases"/>
    <property type="match status" value="1"/>
</dbReference>
<dbReference type="InterPro" id="IPR050445">
    <property type="entry name" value="Bact_polysacc_biosynth/exp"/>
</dbReference>
<dbReference type="Proteomes" id="UP000031672">
    <property type="component" value="Unassembled WGS sequence"/>
</dbReference>
<comment type="caution">
    <text evidence="1">The sequence shown here is derived from an EMBL/GenBank/DDBJ whole genome shotgun (WGS) entry which is preliminary data.</text>
</comment>
<accession>A0A0C2NXX9</accession>
<reference evidence="1 2" key="1">
    <citation type="submission" date="2014-11" db="EMBL/GenBank/DDBJ databases">
        <title>Draft Genome Sequence of Vibrio piscirenalis strains CECT 8603T and CECT 8604, two marine Gammaproteobacterium isolated from cultured gilthead sea bream (Sparus aurata).</title>
        <authorList>
            <person name="Arahal D.R."/>
            <person name="Rodrigo-Torres L."/>
            <person name="Lucena T."/>
            <person name="Pujalte M.J."/>
        </authorList>
    </citation>
    <scope>NUCLEOTIDE SEQUENCE [LARGE SCALE GENOMIC DNA]</scope>
    <source>
        <strain evidence="1 2">DCR 1-4-2</strain>
    </source>
</reference>
<dbReference type="PANTHER" id="PTHR32309">
    <property type="entry name" value="TYROSINE-PROTEIN KINASE"/>
    <property type="match status" value="1"/>
</dbReference>
<gene>
    <name evidence="1" type="ORF">OJ16_06770</name>
</gene>
<dbReference type="EMBL" id="JTKH01000006">
    <property type="protein sequence ID" value="KII80975.1"/>
    <property type="molecule type" value="Genomic_DNA"/>
</dbReference>
<dbReference type="Gene3D" id="3.40.50.300">
    <property type="entry name" value="P-loop containing nucleotide triphosphate hydrolases"/>
    <property type="match status" value="1"/>
</dbReference>
<keyword evidence="2" id="KW-1185">Reference proteome</keyword>
<accession>A0A0C2NYX7</accession>
<name>A0A0C2NXX9_9VIBR</name>
<protein>
    <submittedName>
        <fullName evidence="1">Chromosome partitioning protein ParA</fullName>
    </submittedName>
</protein>
<organism evidence="1 2">
    <name type="scientific">Vibrio renipiscarius</name>
    <dbReference type="NCBI Taxonomy" id="1461322"/>
    <lineage>
        <taxon>Bacteria</taxon>
        <taxon>Pseudomonadati</taxon>
        <taxon>Pseudomonadota</taxon>
        <taxon>Gammaproteobacteria</taxon>
        <taxon>Vibrionales</taxon>
        <taxon>Vibrionaceae</taxon>
        <taxon>Vibrio</taxon>
    </lineage>
</organism>
<dbReference type="InterPro" id="IPR027417">
    <property type="entry name" value="P-loop_NTPase"/>
</dbReference>
<dbReference type="PANTHER" id="PTHR32309:SF13">
    <property type="entry name" value="FERRIC ENTEROBACTIN TRANSPORT PROTEIN FEPE"/>
    <property type="match status" value="1"/>
</dbReference>
<dbReference type="GO" id="GO:0004713">
    <property type="term" value="F:protein tyrosine kinase activity"/>
    <property type="evidence" value="ECO:0007669"/>
    <property type="project" value="TreeGrafter"/>
</dbReference>